<dbReference type="PROSITE" id="PS50088">
    <property type="entry name" value="ANK_REPEAT"/>
    <property type="match status" value="4"/>
</dbReference>
<dbReference type="PROSITE" id="PS50297">
    <property type="entry name" value="ANK_REP_REGION"/>
    <property type="match status" value="4"/>
</dbReference>
<dbReference type="PANTHER" id="PTHR24198:SF165">
    <property type="entry name" value="ANKYRIN REPEAT-CONTAINING PROTEIN-RELATED"/>
    <property type="match status" value="1"/>
</dbReference>
<feature type="domain" description="GPI inositol-deacylase winged helix" evidence="5">
    <location>
        <begin position="540"/>
        <end position="621"/>
    </location>
</feature>
<dbReference type="SUPFAM" id="SSF53167">
    <property type="entry name" value="Purine and uridine phosphorylases"/>
    <property type="match status" value="1"/>
</dbReference>
<evidence type="ECO:0000256" key="1">
    <source>
        <dbReference type="ARBA" id="ARBA00022737"/>
    </source>
</evidence>
<dbReference type="PANTHER" id="PTHR24198">
    <property type="entry name" value="ANKYRIN REPEAT AND PROTEIN KINASE DOMAIN-CONTAINING PROTEIN"/>
    <property type="match status" value="1"/>
</dbReference>
<proteinExistence type="predicted"/>
<feature type="repeat" description="ANK" evidence="3">
    <location>
        <begin position="1088"/>
        <end position="1110"/>
    </location>
</feature>
<feature type="region of interest" description="Disordered" evidence="4">
    <location>
        <begin position="1"/>
        <end position="20"/>
    </location>
</feature>
<dbReference type="InterPro" id="IPR036770">
    <property type="entry name" value="Ankyrin_rpt-contain_sf"/>
</dbReference>
<keyword evidence="1" id="KW-0677">Repeat</keyword>
<feature type="repeat" description="ANK" evidence="3">
    <location>
        <begin position="1161"/>
        <end position="1183"/>
    </location>
</feature>
<keyword evidence="8" id="KW-1185">Reference proteome</keyword>
<dbReference type="Gene3D" id="3.40.50.300">
    <property type="entry name" value="P-loop containing nucleotide triphosphate hydrolases"/>
    <property type="match status" value="1"/>
</dbReference>
<dbReference type="InterPro" id="IPR035994">
    <property type="entry name" value="Nucleoside_phosphorylase_sf"/>
</dbReference>
<name>A0ABR0EQ48_ZASCE</name>
<protein>
    <submittedName>
        <fullName evidence="7">Uncharacterized protein</fullName>
    </submittedName>
</protein>
<dbReference type="InterPro" id="IPR002110">
    <property type="entry name" value="Ankyrin_rpt"/>
</dbReference>
<evidence type="ECO:0000256" key="4">
    <source>
        <dbReference type="SAM" id="MobiDB-lite"/>
    </source>
</evidence>
<dbReference type="EMBL" id="JAXOVC010000004">
    <property type="protein sequence ID" value="KAK4503280.1"/>
    <property type="molecule type" value="Genomic_DNA"/>
</dbReference>
<dbReference type="SMART" id="SM00248">
    <property type="entry name" value="ANK"/>
    <property type="match status" value="13"/>
</dbReference>
<dbReference type="Proteomes" id="UP001305779">
    <property type="component" value="Unassembled WGS sequence"/>
</dbReference>
<keyword evidence="2 3" id="KW-0040">ANK repeat</keyword>
<gene>
    <name evidence="7" type="ORF">PRZ48_006708</name>
</gene>
<evidence type="ECO:0000259" key="6">
    <source>
        <dbReference type="Pfam" id="PF24883"/>
    </source>
</evidence>
<dbReference type="Pfam" id="PF22939">
    <property type="entry name" value="WHD_GPIID"/>
    <property type="match status" value="1"/>
</dbReference>
<dbReference type="Pfam" id="PF00023">
    <property type="entry name" value="Ank"/>
    <property type="match status" value="2"/>
</dbReference>
<feature type="domain" description="Nephrocystin 3-like N-terminal" evidence="6">
    <location>
        <begin position="352"/>
        <end position="487"/>
    </location>
</feature>
<accession>A0ABR0EQ48</accession>
<dbReference type="Gene3D" id="3.40.50.1580">
    <property type="entry name" value="Nucleoside phosphorylase domain"/>
    <property type="match status" value="1"/>
</dbReference>
<evidence type="ECO:0000256" key="3">
    <source>
        <dbReference type="PROSITE-ProRule" id="PRU00023"/>
    </source>
</evidence>
<evidence type="ECO:0000259" key="5">
    <source>
        <dbReference type="Pfam" id="PF22939"/>
    </source>
</evidence>
<dbReference type="Gene3D" id="1.25.40.20">
    <property type="entry name" value="Ankyrin repeat-containing domain"/>
    <property type="match status" value="4"/>
</dbReference>
<feature type="repeat" description="ANK" evidence="3">
    <location>
        <begin position="1266"/>
        <end position="1298"/>
    </location>
</feature>
<dbReference type="SUPFAM" id="SSF52540">
    <property type="entry name" value="P-loop containing nucleoside triphosphate hydrolases"/>
    <property type="match status" value="1"/>
</dbReference>
<evidence type="ECO:0000313" key="7">
    <source>
        <dbReference type="EMBL" id="KAK4503280.1"/>
    </source>
</evidence>
<dbReference type="InterPro" id="IPR027417">
    <property type="entry name" value="P-loop_NTPase"/>
</dbReference>
<dbReference type="InterPro" id="IPR054471">
    <property type="entry name" value="GPIID_WHD"/>
</dbReference>
<dbReference type="Pfam" id="PF12796">
    <property type="entry name" value="Ank_2"/>
    <property type="match status" value="4"/>
</dbReference>
<feature type="repeat" description="ANK" evidence="3">
    <location>
        <begin position="1232"/>
        <end position="1257"/>
    </location>
</feature>
<evidence type="ECO:0000256" key="2">
    <source>
        <dbReference type="ARBA" id="ARBA00023043"/>
    </source>
</evidence>
<comment type="caution">
    <text evidence="7">The sequence shown here is derived from an EMBL/GenBank/DDBJ whole genome shotgun (WGS) entry which is preliminary data.</text>
</comment>
<reference evidence="7 8" key="1">
    <citation type="journal article" date="2023" name="G3 (Bethesda)">
        <title>A chromosome-level genome assembly of Zasmidium syzygii isolated from banana leaves.</title>
        <authorList>
            <person name="van Westerhoven A.C."/>
            <person name="Mehrabi R."/>
            <person name="Talebi R."/>
            <person name="Steentjes M.B.F."/>
            <person name="Corcolon B."/>
            <person name="Chong P.A."/>
            <person name="Kema G.H.J."/>
            <person name="Seidl M.F."/>
        </authorList>
    </citation>
    <scope>NUCLEOTIDE SEQUENCE [LARGE SCALE GENOMIC DNA]</scope>
    <source>
        <strain evidence="7 8">P124</strain>
    </source>
</reference>
<organism evidence="7 8">
    <name type="scientific">Zasmidium cellare</name>
    <name type="common">Wine cellar mold</name>
    <name type="synonym">Racodium cellare</name>
    <dbReference type="NCBI Taxonomy" id="395010"/>
    <lineage>
        <taxon>Eukaryota</taxon>
        <taxon>Fungi</taxon>
        <taxon>Dikarya</taxon>
        <taxon>Ascomycota</taxon>
        <taxon>Pezizomycotina</taxon>
        <taxon>Dothideomycetes</taxon>
        <taxon>Dothideomycetidae</taxon>
        <taxon>Mycosphaerellales</taxon>
        <taxon>Mycosphaerellaceae</taxon>
        <taxon>Zasmidium</taxon>
    </lineage>
</organism>
<dbReference type="Pfam" id="PF24883">
    <property type="entry name" value="NPHP3_N"/>
    <property type="match status" value="1"/>
</dbReference>
<sequence length="1545" mass="171188">MLDERHPKPKDFKKNPRDDNSYSWGRIGDHNIVIASLPDGVYGTTSAATTAACLVSSLPCIRVGLLVGIGAGITGETCDENGQVTLRNDVFLGDVVVSQPKDGKGGVVLHDIIKAKTFDGERQSTLNGHLNQPPSALLHALGALRAEHLCEPSRMPELLAVFAAKETMKDTFVYPGKEHDPLRAALQNSVQNITRDSPKIHYGTIASGNKLIKDGQERDDIVKWLRENGIDPICFEMEAGGLMNSFPCIVIRGICDYADERKNDTWQCYAAATAAAFAKELLDYLDADDVEGEDTLAQRLEQLQSDIQDVKTDTTRLVTSTAENETRALQDWLCSTDYTPQLHEHQANYYSGTVSWFFDDRRYRSWAQRGQGSVLLCEGHPGTGKSTLASHVIEVLQGKPSNSNPTPVLYLFFDHKMQDAQTANHVLRSLLQQLVGFLPELPQDLRTWKKENERLTSDKLYESFRTVLSNLGDLFVVLDALDEASPGVCDEFLLARLLMDILVTRVATPASLKRALGALPAGDNAYKLAYDSIIERVTSQQGDFKVLGLECLAWVVFAKRPLTLKELGHALATRSDEHGFDPDNVPDLAQLPSLCAGLITVNSTSKVVSLVHFTAQEYLVEIRHEWFPMAAILLADKCLTYLMSANADFNHGPARVEDCSPDDGTDLLRVAYDRRAELDRLMPQWSFMHYAIQEWPRHAKDVDMEPRCNDEHIEALSVRITVLAARQDVCFWFAFAGEIFEHGSDSRAAATIILESRDFTIWHAVAVWDLAHVCSALLTKVDFVNSEFAGQTPLILAARFGSTETARILLNHTCARPVEMGDVASWLDGWVEVVTGRDVSKAGSVDAGRVDAWLYDLVPTETDVSNAGSVDAGRVDAWLYDLLPTETETENVSTSDSHLASLDCFTRTNELGDDFAHRHSILWLAAYYGHATFVEMLLTLVPPMDCNFTDPYGKTPLFIAIERGHSNVVEIFLRTANVDLGRRDNRGWTPLRCATHQKDLLRMLVSHPTTDINETFEDGSTVLFEAALRGYHHVVESLLSRPDIDVNHESGQYGLTALLVAAYKGHKDVAQLLISHPEIDVNKSEITAGGTPLFVAAEKGYSDIVRLLLSSLDIDVNKPLTFSWRAWALSTLSDIEPVGVISMLMDHAMFLWHICERETCNGATALYVAASRGYSDIVRMLLSSSDIDVNRSAGYRYWPPSRPLSRAAFEGHHDVVRLLLLHRNIDIKEDSSGMNALHYACDKGNTSTVKVLLDSGAFPLEGHDQAGHTPLTSAAKNGHTSVIRLLAAEGANVSARPRDDCMALFLSAIEGHTEAVAEMLRHSALQDNVVLSWRDKTVLRLGYWAALFATDESNSAGPETGELKGVDESLKLIRRIPAVNMLFGTLANMSVEKRAIERSDQSTLAWYFRHNLRHGSYLACSPFCDCECRVLLNSPVFWLCSNCTGGRNPELEGRAFLGKCVEAGRWCKNRSHSMKEIDLRPLLEGNPSEFVYPFPTRTCQYRPGDGAYTDSQSAEGSTSFSNDPTQKSSFAGFDKVAIELWRRSV</sequence>
<evidence type="ECO:0000313" key="8">
    <source>
        <dbReference type="Proteomes" id="UP001305779"/>
    </source>
</evidence>
<dbReference type="InterPro" id="IPR056884">
    <property type="entry name" value="NPHP3-like_N"/>
</dbReference>
<dbReference type="SUPFAM" id="SSF48403">
    <property type="entry name" value="Ankyrin repeat"/>
    <property type="match status" value="2"/>
</dbReference>